<dbReference type="EMBL" id="CP012542">
    <property type="protein sequence ID" value="QCD44964.1"/>
    <property type="molecule type" value="Genomic_DNA"/>
</dbReference>
<organism evidence="1 2">
    <name type="scientific">Campylobacter mucosalis CCUG 21559</name>
    <dbReference type="NCBI Taxonomy" id="1032067"/>
    <lineage>
        <taxon>Bacteria</taxon>
        <taxon>Pseudomonadati</taxon>
        <taxon>Campylobacterota</taxon>
        <taxon>Epsilonproteobacteria</taxon>
        <taxon>Campylobacterales</taxon>
        <taxon>Campylobacteraceae</taxon>
        <taxon>Campylobacter</taxon>
    </lineage>
</organism>
<dbReference type="RefSeq" id="WP_171993877.1">
    <property type="nucleotide sequence ID" value="NZ_CP012542.1"/>
</dbReference>
<gene>
    <name evidence="1" type="ORF">CMUC_1194</name>
</gene>
<evidence type="ECO:0000313" key="2">
    <source>
        <dbReference type="Proteomes" id="UP000503264"/>
    </source>
</evidence>
<reference evidence="1 2" key="1">
    <citation type="submission" date="2016-07" db="EMBL/GenBank/DDBJ databases">
        <title>Comparative genomics of the Campylobacter concisus group.</title>
        <authorList>
            <person name="Miller W.G."/>
            <person name="Yee E."/>
            <person name="Chapman M.H."/>
            <person name="Huynh S."/>
            <person name="Bono J.L."/>
            <person name="On S.L.W."/>
            <person name="StLeger J."/>
            <person name="Foster G."/>
            <person name="Parker C.T."/>
        </authorList>
    </citation>
    <scope>NUCLEOTIDE SEQUENCE [LARGE SCALE GENOMIC DNA]</scope>
    <source>
        <strain evidence="1 2">CCUG 21559</strain>
    </source>
</reference>
<keyword evidence="2" id="KW-1185">Reference proteome</keyword>
<dbReference type="AlphaFoldDB" id="A0A6G5QH66"/>
<dbReference type="InterPro" id="IPR020483">
    <property type="entry name" value="Uncharacterised_YgbA"/>
</dbReference>
<dbReference type="Pfam" id="PF11756">
    <property type="entry name" value="YgbA_NO"/>
    <property type="match status" value="1"/>
</dbReference>
<dbReference type="NCBIfam" id="NF007718">
    <property type="entry name" value="PRK10410.2-2"/>
    <property type="match status" value="1"/>
</dbReference>
<proteinExistence type="predicted"/>
<protein>
    <submittedName>
        <fullName evidence="1">Putative nitrous oxide-regulated protein</fullName>
    </submittedName>
</protein>
<dbReference type="Proteomes" id="UP000503264">
    <property type="component" value="Chromosome"/>
</dbReference>
<accession>A0A6G5QH66</accession>
<sequence>MTTEKFISEITTVTKFIQIYCDDKHKDEIKNNGCVTLDFNDEKAVVKAEFSLCAECEQMARYAYARLQACPHEVKPRCHTCPHPCYELPMWKKMAKMMKYSGMKLGLNKIKRLFLRSRQD</sequence>
<name>A0A6G5QH66_9BACT</name>
<evidence type="ECO:0000313" key="1">
    <source>
        <dbReference type="EMBL" id="QCD44964.1"/>
    </source>
</evidence>